<dbReference type="PATRIC" id="fig|316.101.peg.2174"/>
<dbReference type="OrthoDB" id="9796450at2"/>
<dbReference type="PANTHER" id="PTHR13794">
    <property type="entry name" value="ENOLASE SUPERFAMILY, MANDELATE RACEMASE"/>
    <property type="match status" value="1"/>
</dbReference>
<dbReference type="InterPro" id="IPR018110">
    <property type="entry name" value="Mandel_Rmase/mucon_lact_enz_CS"/>
</dbReference>
<evidence type="ECO:0000313" key="8">
    <source>
        <dbReference type="EMBL" id="KJH81469.1"/>
    </source>
</evidence>
<dbReference type="SFLD" id="SFLDS00001">
    <property type="entry name" value="Enolase"/>
    <property type="match status" value="1"/>
</dbReference>
<dbReference type="GO" id="GO:0009063">
    <property type="term" value="P:amino acid catabolic process"/>
    <property type="evidence" value="ECO:0007669"/>
    <property type="project" value="InterPro"/>
</dbReference>
<comment type="catalytic activity">
    <reaction evidence="1">
        <text>L-fuconate = 2-dehydro-3-deoxy-L-fuconate + H2O</text>
        <dbReference type="Rhea" id="RHEA:22772"/>
        <dbReference type="ChEBI" id="CHEBI:15377"/>
        <dbReference type="ChEBI" id="CHEBI:21291"/>
        <dbReference type="ChEBI" id="CHEBI:37448"/>
        <dbReference type="EC" id="4.2.1.68"/>
    </reaction>
</comment>
<dbReference type="Gene3D" id="3.30.390.10">
    <property type="entry name" value="Enolase-like, N-terminal domain"/>
    <property type="match status" value="1"/>
</dbReference>
<dbReference type="CDD" id="cd03324">
    <property type="entry name" value="rTSbeta_L-fuconate_dehydratase"/>
    <property type="match status" value="1"/>
</dbReference>
<dbReference type="SFLD" id="SFLDG00179">
    <property type="entry name" value="mandelate_racemase"/>
    <property type="match status" value="1"/>
</dbReference>
<feature type="domain" description="Mandelate racemase/muconate lactonizing enzyme C-terminal" evidence="7">
    <location>
        <begin position="200"/>
        <end position="296"/>
    </location>
</feature>
<dbReference type="PROSITE" id="PS00909">
    <property type="entry name" value="MR_MLE_2"/>
    <property type="match status" value="1"/>
</dbReference>
<evidence type="ECO:0000259" key="7">
    <source>
        <dbReference type="SMART" id="SM00922"/>
    </source>
</evidence>
<keyword evidence="4" id="KW-0479">Metal-binding</keyword>
<evidence type="ECO:0000256" key="4">
    <source>
        <dbReference type="ARBA" id="ARBA00022723"/>
    </source>
</evidence>
<comment type="caution">
    <text evidence="8">The sequence shown here is derived from an EMBL/GenBank/DDBJ whole genome shotgun (WGS) entry which is preliminary data.</text>
</comment>
<dbReference type="InterPro" id="IPR034610">
    <property type="entry name" value="L-fuconate_dehydratase"/>
</dbReference>
<reference evidence="8 9" key="1">
    <citation type="submission" date="2015-02" db="EMBL/GenBank/DDBJ databases">
        <title>Draft genome sequence of Pseudomonas stutzeri NT0128 isolated from wheat (Triticum turgidum) rhizosphere.</title>
        <authorList>
            <person name="Tovi N."/>
            <person name="Frenk S."/>
            <person name="Hadar Y."/>
            <person name="Minz D."/>
        </authorList>
    </citation>
    <scope>NUCLEOTIDE SEQUENCE [LARGE SCALE GENOMIC DNA]</scope>
    <source>
        <strain evidence="8 9">NT0128</strain>
    </source>
</reference>
<dbReference type="EMBL" id="JYHV01000021">
    <property type="protein sequence ID" value="KJH81469.1"/>
    <property type="molecule type" value="Genomic_DNA"/>
</dbReference>
<dbReference type="InterPro" id="IPR036849">
    <property type="entry name" value="Enolase-like_C_sf"/>
</dbReference>
<dbReference type="Pfam" id="PF02746">
    <property type="entry name" value="MR_MLE_N"/>
    <property type="match status" value="1"/>
</dbReference>
<evidence type="ECO:0000256" key="2">
    <source>
        <dbReference type="ARBA" id="ARBA00001946"/>
    </source>
</evidence>
<dbReference type="GO" id="GO:0016052">
    <property type="term" value="P:carbohydrate catabolic process"/>
    <property type="evidence" value="ECO:0007669"/>
    <property type="project" value="InterPro"/>
</dbReference>
<dbReference type="InterPro" id="IPR013341">
    <property type="entry name" value="Mandelate_racemase_N_dom"/>
</dbReference>
<dbReference type="SMART" id="SM00922">
    <property type="entry name" value="MR_MLE"/>
    <property type="match status" value="1"/>
</dbReference>
<evidence type="ECO:0000256" key="3">
    <source>
        <dbReference type="ARBA" id="ARBA00013142"/>
    </source>
</evidence>
<proteinExistence type="predicted"/>
<organism evidence="8 9">
    <name type="scientific">Stutzerimonas stutzeri</name>
    <name type="common">Pseudomonas stutzeri</name>
    <dbReference type="NCBI Taxonomy" id="316"/>
    <lineage>
        <taxon>Bacteria</taxon>
        <taxon>Pseudomonadati</taxon>
        <taxon>Pseudomonadota</taxon>
        <taxon>Gammaproteobacteria</taxon>
        <taxon>Pseudomonadales</taxon>
        <taxon>Pseudomonadaceae</taxon>
        <taxon>Stutzerimonas</taxon>
    </lineage>
</organism>
<dbReference type="GO" id="GO:0000287">
    <property type="term" value="F:magnesium ion binding"/>
    <property type="evidence" value="ECO:0007669"/>
    <property type="project" value="TreeGrafter"/>
</dbReference>
<dbReference type="InterPro" id="IPR013342">
    <property type="entry name" value="Mandelate_racemase_C"/>
</dbReference>
<dbReference type="Gene3D" id="3.20.20.120">
    <property type="entry name" value="Enolase-like C-terminal domain"/>
    <property type="match status" value="1"/>
</dbReference>
<dbReference type="EC" id="4.2.1.68" evidence="3"/>
<dbReference type="AlphaFoldDB" id="A0A0D9AL95"/>
<evidence type="ECO:0000256" key="5">
    <source>
        <dbReference type="ARBA" id="ARBA00022842"/>
    </source>
</evidence>
<name>A0A0D9AL95_STUST</name>
<keyword evidence="6" id="KW-0456">Lyase</keyword>
<dbReference type="Pfam" id="PF13378">
    <property type="entry name" value="MR_MLE_C"/>
    <property type="match status" value="1"/>
</dbReference>
<sequence length="440" mass="48537">MPTITRVEVQDVRFPTSRSLDGSDAMNAAPDYSATYVTLYTDAPSGLTGQGLTFTIGRGNDICVAAARSLSGMVEGRSLASITENMGRFWRQIISGDSQLRWLGPEKGVIHLATAAIVNAVWDLWAKIEGKPLWKLLADMSPDELVRCLDFRFVSDVLTPEEALAMLQRQASGKASREQALIERGYPAYTTSAGWLGYSEEKIRRLAREGLAEGWTHFKQKVGGDLQEDIRRACILREEIGETGTLMMDANQVWDVDEAIHNMRQLAQFNPMWIEEPTSPDDILGHAEIRRRLDGIGVATGEHCQNRVMFKQLLQAGAIDYCQVDVARLGGFNEAILVLLLAARFGVPVCPHGGGVGLCEYIQHLSMFDYIAVSGSLEGRVLEYVDHLHEHFVDPVRVERGHYRVPTAAGSSITMHAASLAEHLFPTGAAWQLDASPSDR</sequence>
<dbReference type="FunFam" id="3.20.20.120:FF:000007">
    <property type="entry name" value="Mitochondrial enolase superfamily member 1"/>
    <property type="match status" value="1"/>
</dbReference>
<dbReference type="RefSeq" id="WP_045162626.1">
    <property type="nucleotide sequence ID" value="NZ_JYHV01000021.1"/>
</dbReference>
<dbReference type="InterPro" id="IPR029065">
    <property type="entry name" value="Enolase_C-like"/>
</dbReference>
<evidence type="ECO:0000256" key="1">
    <source>
        <dbReference type="ARBA" id="ARBA00001737"/>
    </source>
</evidence>
<evidence type="ECO:0000256" key="6">
    <source>
        <dbReference type="ARBA" id="ARBA00023239"/>
    </source>
</evidence>
<protein>
    <recommendedName>
        <fullName evidence="3">L-fuconate dehydratase</fullName>
        <ecNumber evidence="3">4.2.1.68</ecNumber>
    </recommendedName>
</protein>
<keyword evidence="5" id="KW-0460">Magnesium</keyword>
<accession>A0A0D9AL95</accession>
<dbReference type="SUPFAM" id="SSF54826">
    <property type="entry name" value="Enolase N-terminal domain-like"/>
    <property type="match status" value="1"/>
</dbReference>
<dbReference type="Proteomes" id="UP000032487">
    <property type="component" value="Unassembled WGS sequence"/>
</dbReference>
<dbReference type="SFLD" id="SFLDF00111">
    <property type="entry name" value="L-fuconate_dehydratase"/>
    <property type="match status" value="1"/>
</dbReference>
<dbReference type="PANTHER" id="PTHR13794:SF58">
    <property type="entry name" value="MITOCHONDRIAL ENOLASE SUPERFAMILY MEMBER 1"/>
    <property type="match status" value="1"/>
</dbReference>
<dbReference type="InterPro" id="IPR029017">
    <property type="entry name" value="Enolase-like_N"/>
</dbReference>
<comment type="cofactor">
    <cofactor evidence="2">
        <name>Mg(2+)</name>
        <dbReference type="ChEBI" id="CHEBI:18420"/>
    </cofactor>
</comment>
<dbReference type="SUPFAM" id="SSF51604">
    <property type="entry name" value="Enolase C-terminal domain-like"/>
    <property type="match status" value="1"/>
</dbReference>
<dbReference type="InterPro" id="IPR046945">
    <property type="entry name" value="RHMD-like"/>
</dbReference>
<evidence type="ECO:0000313" key="9">
    <source>
        <dbReference type="Proteomes" id="UP000032487"/>
    </source>
</evidence>
<gene>
    <name evidence="8" type="ORF">UF78_12980</name>
</gene>
<dbReference type="GO" id="GO:0050023">
    <property type="term" value="F:L-fuconate dehydratase activity"/>
    <property type="evidence" value="ECO:0007669"/>
    <property type="project" value="UniProtKB-EC"/>
</dbReference>